<evidence type="ECO:0000313" key="2">
    <source>
        <dbReference type="Proteomes" id="UP001055115"/>
    </source>
</evidence>
<evidence type="ECO:0000313" key="1">
    <source>
        <dbReference type="EMBL" id="GKT45810.1"/>
    </source>
</evidence>
<proteinExistence type="predicted"/>
<keyword evidence="2" id="KW-1185">Reference proteome</keyword>
<dbReference type="EMBL" id="BQXU01000013">
    <property type="protein sequence ID" value="GKT45810.1"/>
    <property type="molecule type" value="Genomic_DNA"/>
</dbReference>
<sequence length="85" mass="9583">MMLHRRRVSLEIATDRTSHHVGCRMMRRLLCLDVESCSGSAPSAVFLLRWADVGLESDLRRWAVGLCFLPATLSAPRRTTVSEAR</sequence>
<gene>
    <name evidence="1" type="ORF">ColSpa_05991</name>
</gene>
<accession>A0AA37LFW5</accession>
<protein>
    <submittedName>
        <fullName evidence="1">Uncharacterized protein</fullName>
    </submittedName>
</protein>
<dbReference type="AlphaFoldDB" id="A0AA37LFW5"/>
<organism evidence="1 2">
    <name type="scientific">Colletotrichum spaethianum</name>
    <dbReference type="NCBI Taxonomy" id="700344"/>
    <lineage>
        <taxon>Eukaryota</taxon>
        <taxon>Fungi</taxon>
        <taxon>Dikarya</taxon>
        <taxon>Ascomycota</taxon>
        <taxon>Pezizomycotina</taxon>
        <taxon>Sordariomycetes</taxon>
        <taxon>Hypocreomycetidae</taxon>
        <taxon>Glomerellales</taxon>
        <taxon>Glomerellaceae</taxon>
        <taxon>Colletotrichum</taxon>
        <taxon>Colletotrichum spaethianum species complex</taxon>
    </lineage>
</organism>
<dbReference type="GeneID" id="73326793"/>
<dbReference type="Proteomes" id="UP001055115">
    <property type="component" value="Unassembled WGS sequence"/>
</dbReference>
<comment type="caution">
    <text evidence="1">The sequence shown here is derived from an EMBL/GenBank/DDBJ whole genome shotgun (WGS) entry which is preliminary data.</text>
</comment>
<dbReference type="RefSeq" id="XP_049128160.1">
    <property type="nucleotide sequence ID" value="XM_049272203.1"/>
</dbReference>
<name>A0AA37LFW5_9PEZI</name>
<reference evidence="1 2" key="1">
    <citation type="submission" date="2022-03" db="EMBL/GenBank/DDBJ databases">
        <title>Genome data of Colletotrichum spp.</title>
        <authorList>
            <person name="Utami Y.D."/>
            <person name="Hiruma K."/>
        </authorList>
    </citation>
    <scope>NUCLEOTIDE SEQUENCE [LARGE SCALE GENOMIC DNA]</scope>
    <source>
        <strain evidence="1 2">MAFF 239500</strain>
    </source>
</reference>